<keyword evidence="2 3" id="KW-0175">Coiled coil</keyword>
<dbReference type="Gene3D" id="2.40.30.170">
    <property type="match status" value="1"/>
</dbReference>
<dbReference type="AlphaFoldDB" id="B0C0Q6"/>
<evidence type="ECO:0000313" key="5">
    <source>
        <dbReference type="EMBL" id="ABW26030.1"/>
    </source>
</evidence>
<dbReference type="eggNOG" id="COG0845">
    <property type="taxonomic scope" value="Bacteria"/>
</dbReference>
<organism evidence="5 6">
    <name type="scientific">Acaryochloris marina (strain MBIC 11017)</name>
    <dbReference type="NCBI Taxonomy" id="329726"/>
    <lineage>
        <taxon>Bacteria</taxon>
        <taxon>Bacillati</taxon>
        <taxon>Cyanobacteriota</taxon>
        <taxon>Cyanophyceae</taxon>
        <taxon>Acaryochloridales</taxon>
        <taxon>Acaryochloridaceae</taxon>
        <taxon>Acaryochloris</taxon>
    </lineage>
</organism>
<feature type="coiled-coil region" evidence="3">
    <location>
        <begin position="203"/>
        <end position="273"/>
    </location>
</feature>
<dbReference type="HOGENOM" id="CLU_031364_1_0_3"/>
<dbReference type="PRINTS" id="PR01490">
    <property type="entry name" value="RTXTOXIND"/>
</dbReference>
<dbReference type="NCBIfam" id="TIGR02971">
    <property type="entry name" value="heterocyst_DevB"/>
    <property type="match status" value="1"/>
</dbReference>
<gene>
    <name evidence="5" type="ordered locus">AM1_0988</name>
</gene>
<dbReference type="PANTHER" id="PTHR32347">
    <property type="entry name" value="EFFLUX SYSTEM COMPONENT YKNX-RELATED"/>
    <property type="match status" value="1"/>
</dbReference>
<keyword evidence="4" id="KW-1133">Transmembrane helix</keyword>
<reference evidence="5 6" key="1">
    <citation type="journal article" date="2008" name="Proc. Natl. Acad. Sci. U.S.A.">
        <title>Niche adaptation and genome expansion in the chlorophyll d-producing cyanobacterium Acaryochloris marina.</title>
        <authorList>
            <person name="Swingley W.D."/>
            <person name="Chen M."/>
            <person name="Cheung P.C."/>
            <person name="Conrad A.L."/>
            <person name="Dejesa L.C."/>
            <person name="Hao J."/>
            <person name="Honchak B.M."/>
            <person name="Karbach L.E."/>
            <person name="Kurdoglu A."/>
            <person name="Lahiri S."/>
            <person name="Mastrian S.D."/>
            <person name="Miyashita H."/>
            <person name="Page L."/>
            <person name="Ramakrishna P."/>
            <person name="Satoh S."/>
            <person name="Sattley W.M."/>
            <person name="Shimada Y."/>
            <person name="Taylor H.L."/>
            <person name="Tomo T."/>
            <person name="Tsuchiya T."/>
            <person name="Wang Z.T."/>
            <person name="Raymond J."/>
            <person name="Mimuro M."/>
            <person name="Blankenship R.E."/>
            <person name="Touchman J.W."/>
        </authorList>
    </citation>
    <scope>NUCLEOTIDE SEQUENCE [LARGE SCALE GENOMIC DNA]</scope>
    <source>
        <strain evidence="6">MBIC 11017</strain>
    </source>
</reference>
<evidence type="ECO:0000313" key="6">
    <source>
        <dbReference type="Proteomes" id="UP000000268"/>
    </source>
</evidence>
<dbReference type="SUPFAM" id="SSF111369">
    <property type="entry name" value="HlyD-like secretion proteins"/>
    <property type="match status" value="1"/>
</dbReference>
<feature type="transmembrane region" description="Helical" evidence="4">
    <location>
        <begin position="17"/>
        <end position="36"/>
    </location>
</feature>
<dbReference type="Proteomes" id="UP000000268">
    <property type="component" value="Chromosome"/>
</dbReference>
<dbReference type="Gene3D" id="2.40.50.100">
    <property type="match status" value="1"/>
</dbReference>
<evidence type="ECO:0000256" key="1">
    <source>
        <dbReference type="ARBA" id="ARBA00004196"/>
    </source>
</evidence>
<proteinExistence type="predicted"/>
<dbReference type="STRING" id="329726.AM1_0988"/>
<dbReference type="KEGG" id="amr:AM1_0988"/>
<dbReference type="InterPro" id="IPR014315">
    <property type="entry name" value="ABC_heterocyst_DevB"/>
</dbReference>
<feature type="coiled-coil region" evidence="3">
    <location>
        <begin position="100"/>
        <end position="134"/>
    </location>
</feature>
<keyword evidence="4" id="KW-0812">Transmembrane</keyword>
<dbReference type="GO" id="GO:0030313">
    <property type="term" value="C:cell envelope"/>
    <property type="evidence" value="ECO:0007669"/>
    <property type="project" value="UniProtKB-SubCell"/>
</dbReference>
<dbReference type="InterPro" id="IPR050465">
    <property type="entry name" value="UPF0194_transport"/>
</dbReference>
<evidence type="ECO:0000256" key="3">
    <source>
        <dbReference type="SAM" id="Coils"/>
    </source>
</evidence>
<sequence length="394" mass="42762">MVSNSVSQQSRLNWPRVTWVAIAAALALGGVSVWTLRQYSNSQSQSEIPPAPLEIKTVSALGRLEPQGELVQLSAPSSAEGNRMSQLLVKEGEAVSSGQIIAILDSRDRLQADLQTAQEQVRVAEAELARIKAGAKQGELAAQRAEIARLDAQRQGEMTAQSATIARRHAEVDNALAEFNRYQSLYQQGAISASERDQKQLVLQTAQRSLQEAQAVANRLQAVQSPELVAARARLNQIAEVRPVDVNVAQANINQARASVKQAQARLDQAYIKAPQSGVVLDIHTHPGEVVGTDGILELGQTQQMYAVAEVYQSDVRKIKTGQAVKVNSEALPQSLSGTVDRVSTKVRRQTIINTDPSENIDGRVVEVYIKLDNTSSQQAAQFTNLQVNVTVQL</sequence>
<evidence type="ECO:0000256" key="4">
    <source>
        <dbReference type="SAM" id="Phobius"/>
    </source>
</evidence>
<evidence type="ECO:0000256" key="2">
    <source>
        <dbReference type="ARBA" id="ARBA00023054"/>
    </source>
</evidence>
<accession>B0C0Q6</accession>
<protein>
    <submittedName>
        <fullName evidence="5">Secretion protein HlyD, putative</fullName>
    </submittedName>
</protein>
<name>B0C0Q6_ACAM1</name>
<keyword evidence="6" id="KW-1185">Reference proteome</keyword>
<dbReference type="OrthoDB" id="264111at2"/>
<comment type="subcellular location">
    <subcellularLocation>
        <location evidence="1">Cell envelope</location>
    </subcellularLocation>
</comment>
<dbReference type="EMBL" id="CP000828">
    <property type="protein sequence ID" value="ABW26030.1"/>
    <property type="molecule type" value="Genomic_DNA"/>
</dbReference>
<keyword evidence="4" id="KW-0472">Membrane</keyword>
<dbReference type="RefSeq" id="WP_012161592.1">
    <property type="nucleotide sequence ID" value="NC_009925.1"/>
</dbReference>
<dbReference type="PANTHER" id="PTHR32347:SF27">
    <property type="entry name" value="RND EFFLUX PUMP MEMBRANE FUSION PROTEIN BARREL-SANDWICH DOMAIN-CONTAINING PROTEIN"/>
    <property type="match status" value="1"/>
</dbReference>